<protein>
    <submittedName>
        <fullName evidence="1">Uncharacterized protein</fullName>
    </submittedName>
</protein>
<organism evidence="1">
    <name type="scientific">Oikopleura dioica</name>
    <name type="common">Tunicate</name>
    <dbReference type="NCBI Taxonomy" id="34765"/>
    <lineage>
        <taxon>Eukaryota</taxon>
        <taxon>Metazoa</taxon>
        <taxon>Chordata</taxon>
        <taxon>Tunicata</taxon>
        <taxon>Appendicularia</taxon>
        <taxon>Copelata</taxon>
        <taxon>Oikopleuridae</taxon>
        <taxon>Oikopleura</taxon>
    </lineage>
</organism>
<proteinExistence type="predicted"/>
<dbReference type="EMBL" id="FN655566">
    <property type="protein sequence ID" value="CBY39534.1"/>
    <property type="molecule type" value="Genomic_DNA"/>
</dbReference>
<accession>E4YVP9</accession>
<sequence>MKNIIVDRSMTEKLREIDRLAKESMVS</sequence>
<evidence type="ECO:0000313" key="1">
    <source>
        <dbReference type="EMBL" id="CBY39534.1"/>
    </source>
</evidence>
<reference evidence="1" key="1">
    <citation type="journal article" date="2010" name="Science">
        <title>Plasticity of animal genome architecture unmasked by rapid evolution of a pelagic tunicate.</title>
        <authorList>
            <person name="Denoeud F."/>
            <person name="Henriet S."/>
            <person name="Mungpakdee S."/>
            <person name="Aury J.M."/>
            <person name="Da Silva C."/>
            <person name="Brinkmann H."/>
            <person name="Mikhaleva J."/>
            <person name="Olsen L.C."/>
            <person name="Jubin C."/>
            <person name="Canestro C."/>
            <person name="Bouquet J.M."/>
            <person name="Danks G."/>
            <person name="Poulain J."/>
            <person name="Campsteijn C."/>
            <person name="Adamski M."/>
            <person name="Cross I."/>
            <person name="Yadetie F."/>
            <person name="Muffato M."/>
            <person name="Louis A."/>
            <person name="Butcher S."/>
            <person name="Tsagkogeorga G."/>
            <person name="Konrad A."/>
            <person name="Singh S."/>
            <person name="Jensen M.F."/>
            <person name="Cong E.H."/>
            <person name="Eikeseth-Otteraa H."/>
            <person name="Noel B."/>
            <person name="Anthouard V."/>
            <person name="Porcel B.M."/>
            <person name="Kachouri-Lafond R."/>
            <person name="Nishino A."/>
            <person name="Ugolini M."/>
            <person name="Chourrout P."/>
            <person name="Nishida H."/>
            <person name="Aasland R."/>
            <person name="Huzurbazar S."/>
            <person name="Westhof E."/>
            <person name="Delsuc F."/>
            <person name="Lehrach H."/>
            <person name="Reinhardt R."/>
            <person name="Weissenbach J."/>
            <person name="Roy S.W."/>
            <person name="Artiguenave F."/>
            <person name="Postlethwait J.H."/>
            <person name="Manak J.R."/>
            <person name="Thompson E.M."/>
            <person name="Jaillon O."/>
            <person name="Du Pasquier L."/>
            <person name="Boudinot P."/>
            <person name="Liberles D.A."/>
            <person name="Volff J.N."/>
            <person name="Philippe H."/>
            <person name="Lenhard B."/>
            <person name="Roest Crollius H."/>
            <person name="Wincker P."/>
            <person name="Chourrout D."/>
        </authorList>
    </citation>
    <scope>NUCLEOTIDE SEQUENCE [LARGE SCALE GENOMIC DNA]</scope>
</reference>
<dbReference type="Proteomes" id="UP000011014">
    <property type="component" value="Unassembled WGS sequence"/>
</dbReference>
<gene>
    <name evidence="1" type="ORF">GSOID_T00020105001</name>
</gene>
<dbReference type="AlphaFoldDB" id="E4YVP9"/>
<name>E4YVP9_OIKDI</name>